<evidence type="ECO:0000313" key="3">
    <source>
        <dbReference type="EMBL" id="EKM52776.1"/>
    </source>
</evidence>
<proteinExistence type="predicted"/>
<dbReference type="InterPro" id="IPR027417">
    <property type="entry name" value="P-loop_NTPase"/>
</dbReference>
<dbReference type="PANTHER" id="PTHR10039">
    <property type="entry name" value="AMELOGENIN"/>
    <property type="match status" value="1"/>
</dbReference>
<dbReference type="STRING" id="650164.K5US97"/>
<name>K5US97_PHACS</name>
<evidence type="ECO:0000313" key="4">
    <source>
        <dbReference type="Proteomes" id="UP000008370"/>
    </source>
</evidence>
<keyword evidence="1" id="KW-0677">Repeat</keyword>
<dbReference type="InParanoid" id="K5US97"/>
<feature type="non-terminal residue" evidence="3">
    <location>
        <position position="1"/>
    </location>
</feature>
<reference evidence="3 4" key="1">
    <citation type="journal article" date="2012" name="BMC Genomics">
        <title>Comparative genomics of the white-rot fungi, Phanerochaete carnosa and P. chrysosporium, to elucidate the genetic basis of the distinct wood types they colonize.</title>
        <authorList>
            <person name="Suzuki H."/>
            <person name="MacDonald J."/>
            <person name="Syed K."/>
            <person name="Salamov A."/>
            <person name="Hori C."/>
            <person name="Aerts A."/>
            <person name="Henrissat B."/>
            <person name="Wiebenga A."/>
            <person name="vanKuyk P.A."/>
            <person name="Barry K."/>
            <person name="Lindquist E."/>
            <person name="LaButti K."/>
            <person name="Lapidus A."/>
            <person name="Lucas S."/>
            <person name="Coutinho P."/>
            <person name="Gong Y."/>
            <person name="Samejima M."/>
            <person name="Mahadevan R."/>
            <person name="Abou-Zaid M."/>
            <person name="de Vries R.P."/>
            <person name="Igarashi K."/>
            <person name="Yadav J.S."/>
            <person name="Grigoriev I.V."/>
            <person name="Master E.R."/>
        </authorList>
    </citation>
    <scope>NUCLEOTIDE SEQUENCE [LARGE SCALE GENOMIC DNA]</scope>
    <source>
        <strain evidence="3 4">HHB-10118-sp</strain>
    </source>
</reference>
<dbReference type="GeneID" id="18920006"/>
<dbReference type="KEGG" id="pco:PHACADRAFT_53817"/>
<dbReference type="PANTHER" id="PTHR10039:SF14">
    <property type="entry name" value="NACHT DOMAIN-CONTAINING PROTEIN"/>
    <property type="match status" value="1"/>
</dbReference>
<dbReference type="HOGENOM" id="CLU_000288_6_10_1"/>
<organism evidence="3 4">
    <name type="scientific">Phanerochaete carnosa (strain HHB-10118-sp)</name>
    <name type="common">White-rot fungus</name>
    <name type="synonym">Peniophora carnosa</name>
    <dbReference type="NCBI Taxonomy" id="650164"/>
    <lineage>
        <taxon>Eukaryota</taxon>
        <taxon>Fungi</taxon>
        <taxon>Dikarya</taxon>
        <taxon>Basidiomycota</taxon>
        <taxon>Agaricomycotina</taxon>
        <taxon>Agaricomycetes</taxon>
        <taxon>Polyporales</taxon>
        <taxon>Phanerochaetaceae</taxon>
        <taxon>Phanerochaete</taxon>
    </lineage>
</organism>
<dbReference type="SUPFAM" id="SSF52540">
    <property type="entry name" value="P-loop containing nucleoside triphosphate hydrolases"/>
    <property type="match status" value="1"/>
</dbReference>
<sequence length="385" mass="43178">VFLLTGVAGSGKSTIAQTVAAWCSERGYLGASFFCSRDNRECSDIQMIFPTIAYQLGLFIPEFREKTAEVMRREPHIQTTLVSHQLKCLIVDPLRELPAFPPCAVVIDALDECKDDQATSLIVRALSEHVSDLTPLKIFLTSRPVPNITHGFRSTGLLNATQHIILHEVPPDTTERDIGIFLQKKMADVRERYSLDRSWPSAEQAARLVELSSRLFIYAATVIRFIEDANASDPDGRLRSLLEGKGMSSVSEAVSFYQLDKLYLQVLKSAHPDITRELKLRLKVVLGALVLIRDRLSPNAIDRLMLLKRGMTRTTLTHLQSVVVVPEDDNAVISLIHPSFHDFLTDGDRCHDSDLLINPAIQHRLIAQRCLEIMIGELQMDICNI</sequence>
<dbReference type="Proteomes" id="UP000008370">
    <property type="component" value="Unassembled WGS sequence"/>
</dbReference>
<dbReference type="AlphaFoldDB" id="K5US97"/>
<dbReference type="EMBL" id="JH930475">
    <property type="protein sequence ID" value="EKM52776.1"/>
    <property type="molecule type" value="Genomic_DNA"/>
</dbReference>
<accession>K5US97</accession>
<evidence type="ECO:0000256" key="1">
    <source>
        <dbReference type="ARBA" id="ARBA00022737"/>
    </source>
</evidence>
<protein>
    <recommendedName>
        <fullName evidence="2">Nephrocystin 3-like N-terminal domain-containing protein</fullName>
    </recommendedName>
</protein>
<feature type="domain" description="Nephrocystin 3-like N-terminal" evidence="2">
    <location>
        <begin position="2"/>
        <end position="143"/>
    </location>
</feature>
<dbReference type="InterPro" id="IPR056884">
    <property type="entry name" value="NPHP3-like_N"/>
</dbReference>
<feature type="non-terminal residue" evidence="3">
    <location>
        <position position="385"/>
    </location>
</feature>
<keyword evidence="4" id="KW-1185">Reference proteome</keyword>
<dbReference type="RefSeq" id="XP_007399108.1">
    <property type="nucleotide sequence ID" value="XM_007399046.1"/>
</dbReference>
<evidence type="ECO:0000259" key="2">
    <source>
        <dbReference type="Pfam" id="PF24883"/>
    </source>
</evidence>
<dbReference type="Gene3D" id="3.40.50.300">
    <property type="entry name" value="P-loop containing nucleotide triphosphate hydrolases"/>
    <property type="match status" value="1"/>
</dbReference>
<gene>
    <name evidence="3" type="ORF">PHACADRAFT_53817</name>
</gene>
<dbReference type="Pfam" id="PF24883">
    <property type="entry name" value="NPHP3_N"/>
    <property type="match status" value="1"/>
</dbReference>
<dbReference type="OrthoDB" id="2804066at2759"/>